<feature type="region of interest" description="Disordered" evidence="1">
    <location>
        <begin position="820"/>
        <end position="841"/>
    </location>
</feature>
<evidence type="ECO:0000256" key="1">
    <source>
        <dbReference type="SAM" id="MobiDB-lite"/>
    </source>
</evidence>
<dbReference type="KEGG" id="sual:KDD17_05360"/>
<reference evidence="2" key="1">
    <citation type="submission" date="2021-04" db="EMBL/GenBank/DDBJ databases">
        <title>Complete genome sequence for Sulfitobacter sp. strain JK7-1.</title>
        <authorList>
            <person name="Park S.-J."/>
        </authorList>
    </citation>
    <scope>NUCLEOTIDE SEQUENCE</scope>
    <source>
        <strain evidence="2">JK7-1</strain>
    </source>
</reference>
<dbReference type="AlphaFoldDB" id="A0A975JGD1"/>
<gene>
    <name evidence="2" type="ORF">KDD17_05360</name>
</gene>
<protein>
    <recommendedName>
        <fullName evidence="4">DUF3971 domain-containing protein</fullName>
    </recommendedName>
</protein>
<feature type="compositionally biased region" description="Low complexity" evidence="1">
    <location>
        <begin position="1105"/>
        <end position="1114"/>
    </location>
</feature>
<sequence length="1114" mass="115990">MAQAVWSLVLLGGVLAVLGLYLFYDRPLTAPDWVEARIETRLAQEFPTVRITFGELRVLIEEGWRPRVRLRDIRVRTPEGRELVQFAEATAEVSMAALLDGEVQPEAIRLNGVVATLIRAPSGALSLRRDLALEGGDGLVGLTPGAAVEGIDAVLAQPGLAALEAAELRGLTLQFIDQRAEQAYTLDGGRVLARRTDGRLTITADLALLAGDGGGVTTLAANFASPIGQTEAEMGLSLTGARSADFATLSPAFGFLGALRAPISGNLRTGVRDDGTLAPLTAALRIGAGAVQPNDGTAPVPFDSARSYFTYDAAAGVLEFTELSVQSEWISATASGNAQLTGLRSGALQNLTGQIEVRAIRANPMALFEGGVQLESAHVDFALTPEPFELRLGELVIRDGPMTARAWGTLAARPDGWQLSLDARAPRITPARVLAFWPPTLKAKTRGWLADNLLEANISNADFALRLAPDAAPRSFLSFDFDEARVRVLRGLPPISRARGHASLEAARFVIAVAEGEMQAAQGGVLNLRDSAFVIPDTRVRPNTPAEVTLNTSSSLTAALWTLDQPPMRVLQRVGLGTDLGAGRAQLSGTLKFPLRRGGSPADVLFDVGGTLLELESDALIKGRRLEAPSLSLRATNTGVEIGGSGTLDGTAFDGQWRQPIGPGSARSSWEGSVRITPEALAQFGVALPPGTLSGATQAQVTVDLARGTPPTLTARSDLRGMSVAVPQIGWRKSANTAGQLRVDAVLGARPSVPRLSLAGAGLEAAGSVTLAPAGGLERLRLDRLRVGSWLDAPVDLLGQGAGRAPQVVVRGGRLDLRSAPFGGTRQGRASGDAGRGAPEAQAPMQVRLDRLQLTDTIHLANLRGEFKTAAGLDGPFQGLVNGGTAITGRVVPQNGRTALRVTTPDAGGVLRSAGVLRQAVGGALDLTLTPLGAGGAFDGRMTVKGVSIKDAPSMAALVNAVSVVGLVNEMNGDGIYFDEVAARFRLTPGRVTLSEGSAVGASLGISMDGVFATDTGDIAMQGVITPVYLLNGIGSVLTRKGEGLIGFNYSLGGKAKDPEVSINPLSALAPGGLRDAFRAPKTELPQIEGATPAPDAAPEPPARRPIAPNAGDR</sequence>
<name>A0A975JGD1_9RHOB</name>
<dbReference type="EMBL" id="CP073581">
    <property type="protein sequence ID" value="QUJ77963.1"/>
    <property type="molecule type" value="Genomic_DNA"/>
</dbReference>
<evidence type="ECO:0000313" key="2">
    <source>
        <dbReference type="EMBL" id="QUJ77963.1"/>
    </source>
</evidence>
<dbReference type="Proteomes" id="UP000683291">
    <property type="component" value="Chromosome 1"/>
</dbReference>
<proteinExistence type="predicted"/>
<evidence type="ECO:0000313" key="3">
    <source>
        <dbReference type="Proteomes" id="UP000683291"/>
    </source>
</evidence>
<feature type="region of interest" description="Disordered" evidence="1">
    <location>
        <begin position="1079"/>
        <end position="1114"/>
    </location>
</feature>
<evidence type="ECO:0008006" key="4">
    <source>
        <dbReference type="Google" id="ProtNLM"/>
    </source>
</evidence>
<accession>A0A975JGD1</accession>
<organism evidence="2 3">
    <name type="scientific">Sulfitobacter albidus</name>
    <dbReference type="NCBI Taxonomy" id="2829501"/>
    <lineage>
        <taxon>Bacteria</taxon>
        <taxon>Pseudomonadati</taxon>
        <taxon>Pseudomonadota</taxon>
        <taxon>Alphaproteobacteria</taxon>
        <taxon>Rhodobacterales</taxon>
        <taxon>Roseobacteraceae</taxon>
        <taxon>Sulfitobacter</taxon>
    </lineage>
</organism>
<keyword evidence="3" id="KW-1185">Reference proteome</keyword>